<name>A0A392UXN3_9FABA</name>
<organism evidence="1 2">
    <name type="scientific">Trifolium medium</name>
    <dbReference type="NCBI Taxonomy" id="97028"/>
    <lineage>
        <taxon>Eukaryota</taxon>
        <taxon>Viridiplantae</taxon>
        <taxon>Streptophyta</taxon>
        <taxon>Embryophyta</taxon>
        <taxon>Tracheophyta</taxon>
        <taxon>Spermatophyta</taxon>
        <taxon>Magnoliopsida</taxon>
        <taxon>eudicotyledons</taxon>
        <taxon>Gunneridae</taxon>
        <taxon>Pentapetalae</taxon>
        <taxon>rosids</taxon>
        <taxon>fabids</taxon>
        <taxon>Fabales</taxon>
        <taxon>Fabaceae</taxon>
        <taxon>Papilionoideae</taxon>
        <taxon>50 kb inversion clade</taxon>
        <taxon>NPAAA clade</taxon>
        <taxon>Hologalegina</taxon>
        <taxon>IRL clade</taxon>
        <taxon>Trifolieae</taxon>
        <taxon>Trifolium</taxon>
    </lineage>
</organism>
<keyword evidence="2" id="KW-1185">Reference proteome</keyword>
<proteinExistence type="predicted"/>
<comment type="caution">
    <text evidence="1">The sequence shown here is derived from an EMBL/GenBank/DDBJ whole genome shotgun (WGS) entry which is preliminary data.</text>
</comment>
<evidence type="ECO:0000313" key="1">
    <source>
        <dbReference type="EMBL" id="MCI79475.1"/>
    </source>
</evidence>
<sequence length="13" mass="1568">MRCCALREERGED</sequence>
<dbReference type="EMBL" id="LXQA010974411">
    <property type="protein sequence ID" value="MCI79475.1"/>
    <property type="molecule type" value="Genomic_DNA"/>
</dbReference>
<feature type="non-terminal residue" evidence="1">
    <location>
        <position position="13"/>
    </location>
</feature>
<reference evidence="1 2" key="1">
    <citation type="journal article" date="2018" name="Front. Plant Sci.">
        <title>Red Clover (Trifolium pratense) and Zigzag Clover (T. medium) - A Picture of Genomic Similarities and Differences.</title>
        <authorList>
            <person name="Dluhosova J."/>
            <person name="Istvanek J."/>
            <person name="Nedelnik J."/>
            <person name="Repkova J."/>
        </authorList>
    </citation>
    <scope>NUCLEOTIDE SEQUENCE [LARGE SCALE GENOMIC DNA]</scope>
    <source>
        <strain evidence="2">cv. 10/8</strain>
        <tissue evidence="1">Leaf</tissue>
    </source>
</reference>
<accession>A0A392UXN3</accession>
<dbReference type="Proteomes" id="UP000265520">
    <property type="component" value="Unassembled WGS sequence"/>
</dbReference>
<protein>
    <submittedName>
        <fullName evidence="1">Uncharacterized protein</fullName>
    </submittedName>
</protein>
<evidence type="ECO:0000313" key="2">
    <source>
        <dbReference type="Proteomes" id="UP000265520"/>
    </source>
</evidence>